<dbReference type="EMBL" id="CP036433">
    <property type="protein sequence ID" value="QDU93301.1"/>
    <property type="molecule type" value="Genomic_DNA"/>
</dbReference>
<protein>
    <submittedName>
        <fullName evidence="2">Uncharacterized protein</fullName>
    </submittedName>
</protein>
<keyword evidence="1" id="KW-1133">Transmembrane helix</keyword>
<keyword evidence="1" id="KW-0812">Transmembrane</keyword>
<gene>
    <name evidence="2" type="ORF">Pla8534_10810</name>
</gene>
<dbReference type="RefSeq" id="WP_145049992.1">
    <property type="nucleotide sequence ID" value="NZ_CP036433.1"/>
</dbReference>
<proteinExistence type="predicted"/>
<evidence type="ECO:0000256" key="1">
    <source>
        <dbReference type="SAM" id="Phobius"/>
    </source>
</evidence>
<evidence type="ECO:0000313" key="3">
    <source>
        <dbReference type="Proteomes" id="UP000317648"/>
    </source>
</evidence>
<dbReference type="OrthoDB" id="286647at2"/>
<sequence length="95" mass="11074">MTDLKLPAAIWAKGILFLLLGGVASLLLLLQHPELRTALLLGIAVWAFCRFYYFAFYVIEHYVDPQFRFAGLFDFARYAWRQARQPKQDEPRDPP</sequence>
<reference evidence="2 3" key="1">
    <citation type="submission" date="2019-02" db="EMBL/GenBank/DDBJ databases">
        <title>Deep-cultivation of Planctomycetes and their phenomic and genomic characterization uncovers novel biology.</title>
        <authorList>
            <person name="Wiegand S."/>
            <person name="Jogler M."/>
            <person name="Boedeker C."/>
            <person name="Pinto D."/>
            <person name="Vollmers J."/>
            <person name="Rivas-Marin E."/>
            <person name="Kohn T."/>
            <person name="Peeters S.H."/>
            <person name="Heuer A."/>
            <person name="Rast P."/>
            <person name="Oberbeckmann S."/>
            <person name="Bunk B."/>
            <person name="Jeske O."/>
            <person name="Meyerdierks A."/>
            <person name="Storesund J.E."/>
            <person name="Kallscheuer N."/>
            <person name="Luecker S."/>
            <person name="Lage O.M."/>
            <person name="Pohl T."/>
            <person name="Merkel B.J."/>
            <person name="Hornburger P."/>
            <person name="Mueller R.-W."/>
            <person name="Bruemmer F."/>
            <person name="Labrenz M."/>
            <person name="Spormann A.M."/>
            <person name="Op den Camp H."/>
            <person name="Overmann J."/>
            <person name="Amann R."/>
            <person name="Jetten M.S.M."/>
            <person name="Mascher T."/>
            <person name="Medema M.H."/>
            <person name="Devos D.P."/>
            <person name="Kaster A.-K."/>
            <person name="Ovreas L."/>
            <person name="Rohde M."/>
            <person name="Galperin M.Y."/>
            <person name="Jogler C."/>
        </authorList>
    </citation>
    <scope>NUCLEOTIDE SEQUENCE [LARGE SCALE GENOMIC DNA]</scope>
    <source>
        <strain evidence="2 3">Pla85_3_4</strain>
    </source>
</reference>
<dbReference type="Proteomes" id="UP000317648">
    <property type="component" value="Chromosome"/>
</dbReference>
<dbReference type="KEGG" id="lcre:Pla8534_10810"/>
<feature type="transmembrane region" description="Helical" evidence="1">
    <location>
        <begin position="6"/>
        <end position="30"/>
    </location>
</feature>
<evidence type="ECO:0000313" key="2">
    <source>
        <dbReference type="EMBL" id="QDU93301.1"/>
    </source>
</evidence>
<keyword evidence="1" id="KW-0472">Membrane</keyword>
<feature type="transmembrane region" description="Helical" evidence="1">
    <location>
        <begin position="37"/>
        <end position="59"/>
    </location>
</feature>
<name>A0A518DN96_9BACT</name>
<accession>A0A518DN96</accession>
<organism evidence="2 3">
    <name type="scientific">Lignipirellula cremea</name>
    <dbReference type="NCBI Taxonomy" id="2528010"/>
    <lineage>
        <taxon>Bacteria</taxon>
        <taxon>Pseudomonadati</taxon>
        <taxon>Planctomycetota</taxon>
        <taxon>Planctomycetia</taxon>
        <taxon>Pirellulales</taxon>
        <taxon>Pirellulaceae</taxon>
        <taxon>Lignipirellula</taxon>
    </lineage>
</organism>
<keyword evidence="3" id="KW-1185">Reference proteome</keyword>
<dbReference type="AlphaFoldDB" id="A0A518DN96"/>